<dbReference type="PANTHER" id="PTHR24247">
    <property type="entry name" value="5-HYDROXYTRYPTAMINE RECEPTOR"/>
    <property type="match status" value="1"/>
</dbReference>
<evidence type="ECO:0000256" key="10">
    <source>
        <dbReference type="SAM" id="Phobius"/>
    </source>
</evidence>
<name>A0A678WD24_HYDVU</name>
<sequence>MSFLNNTHFSECCGHTSNHHRPIVQTVLIFLGVGILSLTTVFGNLLIILAYYDNKKIRNLANIPIISLAFTDLFIGLYPMNVNVLEMTLRYWPLGHVMCNVSLTFDYVCVQTSINHIVLINFDRYLSIKSPMKHRLQQKTPKVMFRLFVVWFFGILIWVPYINSYMYVFRDKFHDKKCYTDFLANNTSSYKTIMFIVTSVVGYFIPLGIVLTMYFKMYNIIKKQLYESNQTQCALRPQETKEHIEIGNLAYNPVSCSNATETSCYFVPSTNSLKQTYEYQKKQLDSIVKQKKILRHKKSLRMIASIILAFLITGLPLNAQWFVNGICKKCYNGVLFDIFNFITYPNSTVNPFLYAFVSRAFRLQYKRILFGKKRFRDAERQIINNSI</sequence>
<evidence type="ECO:0000256" key="2">
    <source>
        <dbReference type="ARBA" id="ARBA00022475"/>
    </source>
</evidence>
<accession>A0A678WD24</accession>
<dbReference type="SUPFAM" id="SSF81321">
    <property type="entry name" value="Family A G protein-coupled receptor-like"/>
    <property type="match status" value="1"/>
</dbReference>
<dbReference type="InterPro" id="IPR000276">
    <property type="entry name" value="GPCR_Rhodpsn"/>
</dbReference>
<dbReference type="GO" id="GO:0016907">
    <property type="term" value="F:G protein-coupled acetylcholine receptor activity"/>
    <property type="evidence" value="ECO:0007669"/>
    <property type="project" value="TreeGrafter"/>
</dbReference>
<comment type="similarity">
    <text evidence="9">Belongs to the G-protein coupled receptor 1 family.</text>
</comment>
<evidence type="ECO:0000256" key="1">
    <source>
        <dbReference type="ARBA" id="ARBA00004651"/>
    </source>
</evidence>
<evidence type="ECO:0000256" key="9">
    <source>
        <dbReference type="RuleBase" id="RU000688"/>
    </source>
</evidence>
<keyword evidence="8 9" id="KW-0807">Transducer</keyword>
<dbReference type="KEGG" id="hmg:105847151"/>
<dbReference type="GO" id="GO:0007187">
    <property type="term" value="P:G protein-coupled receptor signaling pathway, coupled to cyclic nucleotide second messenger"/>
    <property type="evidence" value="ECO:0007669"/>
    <property type="project" value="TreeGrafter"/>
</dbReference>
<dbReference type="GO" id="GO:0005886">
    <property type="term" value="C:plasma membrane"/>
    <property type="evidence" value="ECO:0007669"/>
    <property type="project" value="UniProtKB-SubCell"/>
</dbReference>
<dbReference type="GO" id="GO:0004993">
    <property type="term" value="F:G protein-coupled serotonin receptor activity"/>
    <property type="evidence" value="ECO:0007669"/>
    <property type="project" value="TreeGrafter"/>
</dbReference>
<dbReference type="PANTHER" id="PTHR24247:SF265">
    <property type="entry name" value="MUSCARINIC ACETYLCHOLINE RECEPTOR DM1"/>
    <property type="match status" value="1"/>
</dbReference>
<dbReference type="AlphaFoldDB" id="A0A678WD24"/>
<dbReference type="EMBL" id="MF805379">
    <property type="protein sequence ID" value="AYL60029.1"/>
    <property type="molecule type" value="mRNA"/>
</dbReference>
<dbReference type="PROSITE" id="PS50262">
    <property type="entry name" value="G_PROTEIN_RECEP_F1_2"/>
    <property type="match status" value="1"/>
</dbReference>
<proteinExistence type="evidence at transcript level"/>
<feature type="transmembrane region" description="Helical" evidence="10">
    <location>
        <begin position="27"/>
        <end position="52"/>
    </location>
</feature>
<keyword evidence="5 9" id="KW-0297">G-protein coupled receptor</keyword>
<feature type="transmembrane region" description="Helical" evidence="10">
    <location>
        <begin position="299"/>
        <end position="318"/>
    </location>
</feature>
<dbReference type="PROSITE" id="PS00237">
    <property type="entry name" value="G_PROTEIN_RECEP_F1_1"/>
    <property type="match status" value="1"/>
</dbReference>
<evidence type="ECO:0000313" key="12">
    <source>
        <dbReference type="EMBL" id="AYL60029.1"/>
    </source>
</evidence>
<evidence type="ECO:0000256" key="8">
    <source>
        <dbReference type="ARBA" id="ARBA00023224"/>
    </source>
</evidence>
<dbReference type="GeneID" id="105847151"/>
<feature type="transmembrane region" description="Helical" evidence="10">
    <location>
        <begin position="59"/>
        <end position="80"/>
    </location>
</feature>
<feature type="transmembrane region" description="Helical" evidence="10">
    <location>
        <begin position="193"/>
        <end position="215"/>
    </location>
</feature>
<feature type="transmembrane region" description="Helical" evidence="10">
    <location>
        <begin position="100"/>
        <end position="122"/>
    </location>
</feature>
<feature type="domain" description="G-protein coupled receptors family 1 profile" evidence="11">
    <location>
        <begin position="43"/>
        <end position="354"/>
    </location>
</feature>
<reference evidence="12" key="1">
    <citation type="submission" date="2017-09" db="EMBL/GenBank/DDBJ databases">
        <title>mAChRs in Hydra.</title>
        <authorList>
            <person name="Li S."/>
            <person name="Hauser F."/>
            <person name="Grimmelikhuijzen C."/>
        </authorList>
    </citation>
    <scope>NUCLEOTIDE SEQUENCE</scope>
</reference>
<dbReference type="GO" id="GO:0045202">
    <property type="term" value="C:synapse"/>
    <property type="evidence" value="ECO:0007669"/>
    <property type="project" value="TreeGrafter"/>
</dbReference>
<evidence type="ECO:0000256" key="7">
    <source>
        <dbReference type="ARBA" id="ARBA00023170"/>
    </source>
</evidence>
<dbReference type="Gene3D" id="1.20.1070.10">
    <property type="entry name" value="Rhodopsin 7-helix transmembrane proteins"/>
    <property type="match status" value="1"/>
</dbReference>
<dbReference type="GO" id="GO:0007197">
    <property type="term" value="P:adenylate cyclase-inhibiting G protein-coupled acetylcholine receptor signaling pathway"/>
    <property type="evidence" value="ECO:0007669"/>
    <property type="project" value="TreeGrafter"/>
</dbReference>
<evidence type="ECO:0000256" key="6">
    <source>
        <dbReference type="ARBA" id="ARBA00023136"/>
    </source>
</evidence>
<evidence type="ECO:0000256" key="4">
    <source>
        <dbReference type="ARBA" id="ARBA00022989"/>
    </source>
</evidence>
<keyword evidence="2" id="KW-1003">Cell membrane</keyword>
<keyword evidence="4 10" id="KW-1133">Transmembrane helix</keyword>
<evidence type="ECO:0000259" key="11">
    <source>
        <dbReference type="PROSITE" id="PS50262"/>
    </source>
</evidence>
<evidence type="ECO:0000256" key="3">
    <source>
        <dbReference type="ARBA" id="ARBA00022692"/>
    </source>
</evidence>
<dbReference type="InterPro" id="IPR017452">
    <property type="entry name" value="GPCR_Rhodpsn_7TM"/>
</dbReference>
<feature type="transmembrane region" description="Helical" evidence="10">
    <location>
        <begin position="338"/>
        <end position="357"/>
    </location>
</feature>
<evidence type="ECO:0000256" key="5">
    <source>
        <dbReference type="ARBA" id="ARBA00023040"/>
    </source>
</evidence>
<dbReference type="OMA" id="ICDIWLF"/>
<keyword evidence="3 9" id="KW-0812">Transmembrane</keyword>
<dbReference type="GO" id="GO:0030425">
    <property type="term" value="C:dendrite"/>
    <property type="evidence" value="ECO:0007669"/>
    <property type="project" value="TreeGrafter"/>
</dbReference>
<comment type="subcellular location">
    <subcellularLocation>
        <location evidence="1">Cell membrane</location>
        <topology evidence="1">Multi-pass membrane protein</topology>
    </subcellularLocation>
</comment>
<feature type="transmembrane region" description="Helical" evidence="10">
    <location>
        <begin position="143"/>
        <end position="162"/>
    </location>
</feature>
<keyword evidence="7 9" id="KW-0675">Receptor</keyword>
<organism evidence="12">
    <name type="scientific">Hydra vulgaris</name>
    <name type="common">Hydra</name>
    <name type="synonym">Hydra attenuata</name>
    <dbReference type="NCBI Taxonomy" id="6087"/>
    <lineage>
        <taxon>Eukaryota</taxon>
        <taxon>Metazoa</taxon>
        <taxon>Cnidaria</taxon>
        <taxon>Hydrozoa</taxon>
        <taxon>Hydroidolina</taxon>
        <taxon>Anthoathecata</taxon>
        <taxon>Aplanulata</taxon>
        <taxon>Hydridae</taxon>
        <taxon>Hydra</taxon>
    </lineage>
</organism>
<dbReference type="PRINTS" id="PR00237">
    <property type="entry name" value="GPCRRHODOPSN"/>
</dbReference>
<protein>
    <submittedName>
        <fullName evidence="12">MAch receptor M11</fullName>
    </submittedName>
</protein>
<dbReference type="OrthoDB" id="5951059at2759"/>
<dbReference type="Pfam" id="PF00001">
    <property type="entry name" value="7tm_1"/>
    <property type="match status" value="1"/>
</dbReference>
<keyword evidence="6 10" id="KW-0472">Membrane</keyword>